<dbReference type="SUPFAM" id="SSF55874">
    <property type="entry name" value="ATPase domain of HSP90 chaperone/DNA topoisomerase II/histidine kinase"/>
    <property type="match status" value="1"/>
</dbReference>
<dbReference type="RefSeq" id="WP_213683148.1">
    <property type="nucleotide sequence ID" value="NZ_CP074572.1"/>
</dbReference>
<evidence type="ECO:0000256" key="6">
    <source>
        <dbReference type="ARBA" id="ARBA00022777"/>
    </source>
</evidence>
<dbReference type="SMART" id="SM00387">
    <property type="entry name" value="HATPase_c"/>
    <property type="match status" value="1"/>
</dbReference>
<evidence type="ECO:0000256" key="8">
    <source>
        <dbReference type="ARBA" id="ARBA00023012"/>
    </source>
</evidence>
<dbReference type="InterPro" id="IPR036890">
    <property type="entry name" value="HATPase_C_sf"/>
</dbReference>
<reference evidence="11 12" key="1">
    <citation type="journal article" date="2012" name="Int. J. Syst. Evol. Microbiol.">
        <title>Shewanella dokdonensis sp. nov., isolated from seawater.</title>
        <authorList>
            <person name="Sung H.R."/>
            <person name="Yoon J.H."/>
            <person name="Ghim S.Y."/>
        </authorList>
    </citation>
    <scope>NUCLEOTIDE SEQUENCE [LARGE SCALE GENOMIC DNA]</scope>
    <source>
        <strain evidence="11 12">DSM 23626</strain>
    </source>
</reference>
<evidence type="ECO:0000256" key="3">
    <source>
        <dbReference type="ARBA" id="ARBA00022553"/>
    </source>
</evidence>
<evidence type="ECO:0000313" key="12">
    <source>
        <dbReference type="Proteomes" id="UP000676428"/>
    </source>
</evidence>
<evidence type="ECO:0000256" key="9">
    <source>
        <dbReference type="SAM" id="Phobius"/>
    </source>
</evidence>
<sequence length="495" mass="54413">MGHRTMRQPHTLWPIENEFNERKVNDAGLPMWAVTDDKAAPVNYTPWWLLLGLALLLPMIAGMALIPSSRLNMLLAILAVVDIVAIAVFYLRYVGRLQEKLACSERWNETVFERNDIPLWREDWSAARDAVLQLLNAGERDIHAYFSSHPAELRQLRSKVLIKDVNQAAMNRAGVTNKQALLGSLEALLPDTDETFLQWLVAFAVGDTIYRSETHITLAGDKTRDTLFSAALPRNKRDFANILVTDLDITAYKAAQARAAHAEAEIARATRMTMMGALSASIAHEVNSPLAAILVSSEAALLWLQRDPPFIEEAITAMQTVNQQACRAQKVIDKTRAYLNNAPATVSEHAVDKLVYDAIQLIKRELRALKASVLVNLPGDLPSVLADAVNIQQVLVNLILNAAQAMEGKTGPRDITITAAVEGSMMHVTVSDSGSGIDEDKLLAIFEPFYSTKHDGMGMGLAICRTCIGAHGGHLWVTNNTLSGAQFHFTLPIAQ</sequence>
<evidence type="ECO:0000259" key="10">
    <source>
        <dbReference type="PROSITE" id="PS50109"/>
    </source>
</evidence>
<evidence type="ECO:0000256" key="4">
    <source>
        <dbReference type="ARBA" id="ARBA00022679"/>
    </source>
</evidence>
<dbReference type="InterPro" id="IPR004358">
    <property type="entry name" value="Sig_transdc_His_kin-like_C"/>
</dbReference>
<keyword evidence="3" id="KW-0597">Phosphoprotein</keyword>
<dbReference type="InterPro" id="IPR036097">
    <property type="entry name" value="HisK_dim/P_sf"/>
</dbReference>
<evidence type="ECO:0000313" key="11">
    <source>
        <dbReference type="EMBL" id="QVK24563.1"/>
    </source>
</evidence>
<feature type="domain" description="Histidine kinase" evidence="10">
    <location>
        <begin position="281"/>
        <end position="495"/>
    </location>
</feature>
<dbReference type="PRINTS" id="PR00344">
    <property type="entry name" value="BCTRLSENSOR"/>
</dbReference>
<protein>
    <recommendedName>
        <fullName evidence="2">histidine kinase</fullName>
        <ecNumber evidence="2">2.7.13.3</ecNumber>
    </recommendedName>
</protein>
<feature type="transmembrane region" description="Helical" evidence="9">
    <location>
        <begin position="73"/>
        <end position="93"/>
    </location>
</feature>
<keyword evidence="8" id="KW-0902">Two-component regulatory system</keyword>
<evidence type="ECO:0000256" key="5">
    <source>
        <dbReference type="ARBA" id="ARBA00022741"/>
    </source>
</evidence>
<comment type="catalytic activity">
    <reaction evidence="1">
        <text>ATP + protein L-histidine = ADP + protein N-phospho-L-histidine.</text>
        <dbReference type="EC" id="2.7.13.3"/>
    </reaction>
</comment>
<dbReference type="InterPro" id="IPR005467">
    <property type="entry name" value="His_kinase_dom"/>
</dbReference>
<keyword evidence="12" id="KW-1185">Reference proteome</keyword>
<accession>A0ABX8DIE6</accession>
<keyword evidence="9" id="KW-0472">Membrane</keyword>
<keyword evidence="9" id="KW-1133">Transmembrane helix</keyword>
<dbReference type="EMBL" id="CP074572">
    <property type="protein sequence ID" value="QVK24563.1"/>
    <property type="molecule type" value="Genomic_DNA"/>
</dbReference>
<dbReference type="Gene3D" id="1.10.287.130">
    <property type="match status" value="1"/>
</dbReference>
<feature type="transmembrane region" description="Helical" evidence="9">
    <location>
        <begin position="47"/>
        <end position="66"/>
    </location>
</feature>
<dbReference type="Proteomes" id="UP000676428">
    <property type="component" value="Chromosome"/>
</dbReference>
<dbReference type="PROSITE" id="PS50109">
    <property type="entry name" value="HIS_KIN"/>
    <property type="match status" value="1"/>
</dbReference>
<evidence type="ECO:0000256" key="1">
    <source>
        <dbReference type="ARBA" id="ARBA00000085"/>
    </source>
</evidence>
<keyword evidence="5" id="KW-0547">Nucleotide-binding</keyword>
<dbReference type="Pfam" id="PF02518">
    <property type="entry name" value="HATPase_c"/>
    <property type="match status" value="1"/>
</dbReference>
<dbReference type="PANTHER" id="PTHR43065:SF10">
    <property type="entry name" value="PEROXIDE STRESS-ACTIVATED HISTIDINE KINASE MAK3"/>
    <property type="match status" value="1"/>
</dbReference>
<evidence type="ECO:0000256" key="2">
    <source>
        <dbReference type="ARBA" id="ARBA00012438"/>
    </source>
</evidence>
<dbReference type="CDD" id="cd00082">
    <property type="entry name" value="HisKA"/>
    <property type="match status" value="1"/>
</dbReference>
<organism evidence="11 12">
    <name type="scientific">Shewanella dokdonensis</name>
    <dbReference type="NCBI Taxonomy" id="712036"/>
    <lineage>
        <taxon>Bacteria</taxon>
        <taxon>Pseudomonadati</taxon>
        <taxon>Pseudomonadota</taxon>
        <taxon>Gammaproteobacteria</taxon>
        <taxon>Alteromonadales</taxon>
        <taxon>Shewanellaceae</taxon>
        <taxon>Shewanella</taxon>
    </lineage>
</organism>
<keyword evidence="7" id="KW-0067">ATP-binding</keyword>
<dbReference type="EC" id="2.7.13.3" evidence="2"/>
<proteinExistence type="predicted"/>
<dbReference type="InterPro" id="IPR003594">
    <property type="entry name" value="HATPase_dom"/>
</dbReference>
<keyword evidence="9" id="KW-0812">Transmembrane</keyword>
<name>A0ABX8DIE6_9GAMM</name>
<dbReference type="InterPro" id="IPR003661">
    <property type="entry name" value="HisK_dim/P_dom"/>
</dbReference>
<keyword evidence="4" id="KW-0808">Transferase</keyword>
<keyword evidence="6" id="KW-0418">Kinase</keyword>
<dbReference type="PANTHER" id="PTHR43065">
    <property type="entry name" value="SENSOR HISTIDINE KINASE"/>
    <property type="match status" value="1"/>
</dbReference>
<gene>
    <name evidence="11" type="ORF">KHX94_09065</name>
</gene>
<evidence type="ECO:0000256" key="7">
    <source>
        <dbReference type="ARBA" id="ARBA00022840"/>
    </source>
</evidence>
<dbReference type="SUPFAM" id="SSF47384">
    <property type="entry name" value="Homodimeric domain of signal transducing histidine kinase"/>
    <property type="match status" value="1"/>
</dbReference>
<dbReference type="Gene3D" id="3.30.565.10">
    <property type="entry name" value="Histidine kinase-like ATPase, C-terminal domain"/>
    <property type="match status" value="1"/>
</dbReference>